<keyword evidence="8" id="KW-1015">Disulfide bond</keyword>
<dbReference type="SUPFAM" id="SSF49265">
    <property type="entry name" value="Fibronectin type III"/>
    <property type="match status" value="3"/>
</dbReference>
<evidence type="ECO:0000256" key="1">
    <source>
        <dbReference type="ARBA" id="ARBA00004479"/>
    </source>
</evidence>
<feature type="chain" id="PRO_5041735752" description="Fibronectin type-III domain-containing protein" evidence="14">
    <location>
        <begin position="25"/>
        <end position="1286"/>
    </location>
</feature>
<feature type="compositionally biased region" description="Basic and acidic residues" evidence="12">
    <location>
        <begin position="1092"/>
        <end position="1109"/>
    </location>
</feature>
<evidence type="ECO:0000256" key="11">
    <source>
        <dbReference type="SAM" id="Coils"/>
    </source>
</evidence>
<dbReference type="GO" id="GO:0005886">
    <property type="term" value="C:plasma membrane"/>
    <property type="evidence" value="ECO:0007669"/>
    <property type="project" value="UniProtKB-ARBA"/>
</dbReference>
<evidence type="ECO:0000256" key="8">
    <source>
        <dbReference type="ARBA" id="ARBA00023157"/>
    </source>
</evidence>
<dbReference type="Pfam" id="PF17971">
    <property type="entry name" value="LIFR_D2"/>
    <property type="match status" value="1"/>
</dbReference>
<dbReference type="PANTHER" id="PTHR48423">
    <property type="entry name" value="INTERLEUKIN-27 RECEPTOR SUBUNIT ALPHA"/>
    <property type="match status" value="1"/>
</dbReference>
<name>A0AA88M0X2_TACVA</name>
<dbReference type="PROSITE" id="PS01353">
    <property type="entry name" value="HEMATOPO_REC_L_F2"/>
    <property type="match status" value="1"/>
</dbReference>
<feature type="compositionally biased region" description="Basic and acidic residues" evidence="12">
    <location>
        <begin position="1171"/>
        <end position="1181"/>
    </location>
</feature>
<evidence type="ECO:0000256" key="10">
    <source>
        <dbReference type="ARBA" id="ARBA00023180"/>
    </source>
</evidence>
<dbReference type="InterPro" id="IPR003529">
    <property type="entry name" value="Hematopoietin_rcpt_Gp130_CS"/>
</dbReference>
<dbReference type="InterPro" id="IPR003961">
    <property type="entry name" value="FN3_dom"/>
</dbReference>
<feature type="coiled-coil region" evidence="11">
    <location>
        <begin position="960"/>
        <end position="1047"/>
    </location>
</feature>
<evidence type="ECO:0000256" key="7">
    <source>
        <dbReference type="ARBA" id="ARBA00023136"/>
    </source>
</evidence>
<dbReference type="Proteomes" id="UP001187315">
    <property type="component" value="Unassembled WGS sequence"/>
</dbReference>
<keyword evidence="5" id="KW-0677">Repeat</keyword>
<keyword evidence="10" id="KW-0325">Glycoprotein</keyword>
<feature type="region of interest" description="Disordered" evidence="12">
    <location>
        <begin position="1061"/>
        <end position="1265"/>
    </location>
</feature>
<gene>
    <name evidence="16" type="ORF">Q7C36_018343</name>
</gene>
<dbReference type="CDD" id="cd00063">
    <property type="entry name" value="FN3"/>
    <property type="match status" value="2"/>
</dbReference>
<feature type="compositionally biased region" description="Basic and acidic residues" evidence="12">
    <location>
        <begin position="1143"/>
        <end position="1155"/>
    </location>
</feature>
<feature type="domain" description="Fibronectin type-III" evidence="15">
    <location>
        <begin position="304"/>
        <end position="398"/>
    </location>
</feature>
<evidence type="ECO:0000259" key="15">
    <source>
        <dbReference type="PROSITE" id="PS50853"/>
    </source>
</evidence>
<dbReference type="PANTHER" id="PTHR48423:SF1">
    <property type="entry name" value="INTERLEUKIN-27 RECEPTOR SUBUNIT ALPHA"/>
    <property type="match status" value="1"/>
</dbReference>
<evidence type="ECO:0000313" key="16">
    <source>
        <dbReference type="EMBL" id="KAK2827417.1"/>
    </source>
</evidence>
<dbReference type="Gene3D" id="2.60.40.10">
    <property type="entry name" value="Immunoglobulins"/>
    <property type="match status" value="7"/>
</dbReference>
<evidence type="ECO:0000256" key="12">
    <source>
        <dbReference type="SAM" id="MobiDB-lite"/>
    </source>
</evidence>
<evidence type="ECO:0000313" key="17">
    <source>
        <dbReference type="Proteomes" id="UP001187315"/>
    </source>
</evidence>
<feature type="domain" description="Fibronectin type-III" evidence="15">
    <location>
        <begin position="399"/>
        <end position="492"/>
    </location>
</feature>
<evidence type="ECO:0000256" key="13">
    <source>
        <dbReference type="SAM" id="Phobius"/>
    </source>
</evidence>
<dbReference type="InterPro" id="IPR013783">
    <property type="entry name" value="Ig-like_fold"/>
</dbReference>
<feature type="signal peptide" evidence="14">
    <location>
        <begin position="1"/>
        <end position="24"/>
    </location>
</feature>
<proteinExistence type="inferred from homology"/>
<feature type="transmembrane region" description="Helical" evidence="13">
    <location>
        <begin position="685"/>
        <end position="706"/>
    </location>
</feature>
<keyword evidence="9" id="KW-0675">Receptor</keyword>
<evidence type="ECO:0000256" key="3">
    <source>
        <dbReference type="ARBA" id="ARBA00022692"/>
    </source>
</evidence>
<organism evidence="16 17">
    <name type="scientific">Tachysurus vachellii</name>
    <name type="common">Darkbarbel catfish</name>
    <name type="synonym">Pelteobagrus vachellii</name>
    <dbReference type="NCBI Taxonomy" id="175792"/>
    <lineage>
        <taxon>Eukaryota</taxon>
        <taxon>Metazoa</taxon>
        <taxon>Chordata</taxon>
        <taxon>Craniata</taxon>
        <taxon>Vertebrata</taxon>
        <taxon>Euteleostomi</taxon>
        <taxon>Actinopterygii</taxon>
        <taxon>Neopterygii</taxon>
        <taxon>Teleostei</taxon>
        <taxon>Ostariophysi</taxon>
        <taxon>Siluriformes</taxon>
        <taxon>Bagridae</taxon>
        <taxon>Tachysurus</taxon>
    </lineage>
</organism>
<feature type="compositionally biased region" description="Low complexity" evidence="12">
    <location>
        <begin position="1186"/>
        <end position="1198"/>
    </location>
</feature>
<evidence type="ECO:0000256" key="14">
    <source>
        <dbReference type="SAM" id="SignalP"/>
    </source>
</evidence>
<sequence length="1286" mass="145312">MACVCLWFLCAVFSLLIIQGKQDAQLLTVPEELKVYTDEDSQDIGVWKMNVEWKDGFPNSIKPDRVTYDINIFYTEQTNKTVHNETIELKANPLGHYKWSWTSPFPLQCMSHSVQIRYREQDRTSAWTPMKILPGKDTPDIKDVNIYPQNHPALVNESIRFCCILKPGHEEKFSSSKFTIRITNRTYVTKYIRHAHPSPPTGFDITCENQGSTYYIGYPPKDHNITCETRDLSSVECCWTEQATISKLNTNYSMNGRLCTIGCCVVDNTIDTGVMNWTLIARNMFGTTIIFDTADPKHRVHLKAPKLLSVNLFTARNATLEWEWTGLPKYSSFPMTCQVEVNGIIINETFEGTGLTSLVLADLKPFTEYKTRIQCSSHEHFYKWGDWSNLITFITSEDIPEAVDVWMQVSGEHAYVVWKRASQRNGEITGYELDIKSSTDTSTERVTKSPADLCHKLRAGSAKTQPVISISAKNAAGVSHPSIITIPSLSPGDGVNTSVIKGINRTFYMSWEPSLRSNCGYVLDWYPTYEPHQCTVNWKKIPSDRFSAVIDSDIKEGVKYTLSVYGCTSGPLSWSLLQRREGYVVELPPTGRVQDLKGWLGGLKIYLSWGNVSEQMQRGFIKGYNLSYISDGGDEGNVVISDPSIQKYMFSLPVETYKFTVKAFTSAGDGPGNDISVKMNPLADIYVAVGLALLIFILCIVAVFACRNRECLKSTLWPEVPQPRISAEFLKKSVYQWQVNDQLLCEESEVLKYLNHVSSTLGHTSSTAGCKNYLKFVMEVGTVIQEELKIRGVEFAVKVELQDRLLTVEISDVLTADQWSGEFDPAYIEDLTRKTGNFKQFPIFCSMLESAVSKTSESVTLDLLTYTDLELLRNRKAGVVGRPRAQQQSPALSAKRYLILIYTVEFDRIHYPLPLPYVGKPDPATLLREIRALRAGLNAMRMRGDHAVLDQETRRLRAELVVVREEKDALAEALERLRSVGTASTSGNRGLREAVHSLEEQLLKERAKSQRSASKRGQEQRQLMEQLEELRASERALRIRVKSLTTELAVLRRGRITPVLSGRSMSRGETDFPRSASRERSLPRAGLRARSGSRERVEDRSRRSEERGRRSGSSGTRNHFSRPSPSPTGSRGPRFDPTAYVQDRQRRQKETELKNQRKVRKDMLTSPGVNERGRSRSREHVPQLVRRGSAGRGRSTSVESRRSLHSSESSMAEFEDLAKPLKSRGRKLPYNGPATIRGRHLNKKPLCSTPTQRGRESSVDTGADLSEIDARLQALQEYMRDLDTGR</sequence>
<keyword evidence="4 14" id="KW-0732">Signal</keyword>
<dbReference type="InterPro" id="IPR052672">
    <property type="entry name" value="Type1_Cytokine_Rcpt_Type2"/>
</dbReference>
<keyword evidence="3 13" id="KW-0812">Transmembrane</keyword>
<dbReference type="EMBL" id="JAVHJS010000019">
    <property type="protein sequence ID" value="KAK2827417.1"/>
    <property type="molecule type" value="Genomic_DNA"/>
</dbReference>
<keyword evidence="7 13" id="KW-0472">Membrane</keyword>
<evidence type="ECO:0000256" key="5">
    <source>
        <dbReference type="ARBA" id="ARBA00022737"/>
    </source>
</evidence>
<keyword evidence="17" id="KW-1185">Reference proteome</keyword>
<dbReference type="InterPro" id="IPR036116">
    <property type="entry name" value="FN3_sf"/>
</dbReference>
<protein>
    <recommendedName>
        <fullName evidence="15">Fibronectin type-III domain-containing protein</fullName>
    </recommendedName>
</protein>
<comment type="subcellular location">
    <subcellularLocation>
        <location evidence="1">Membrane</location>
        <topology evidence="1">Single-pass type I membrane protein</topology>
    </subcellularLocation>
</comment>
<evidence type="ECO:0000256" key="2">
    <source>
        <dbReference type="ARBA" id="ARBA00008921"/>
    </source>
</evidence>
<comment type="similarity">
    <text evidence="2">Belongs to the type I cytokine receptor family. Type 2 subfamily.</text>
</comment>
<reference evidence="16" key="1">
    <citation type="submission" date="2023-08" db="EMBL/GenBank/DDBJ databases">
        <title>Pelteobagrus vachellii genome.</title>
        <authorList>
            <person name="Liu H."/>
        </authorList>
    </citation>
    <scope>NUCLEOTIDE SEQUENCE</scope>
    <source>
        <strain evidence="16">PRFRI_2022a</strain>
        <tissue evidence="16">Muscle</tissue>
    </source>
</reference>
<comment type="caution">
    <text evidence="16">The sequence shown here is derived from an EMBL/GenBank/DDBJ whole genome shotgun (WGS) entry which is preliminary data.</text>
</comment>
<dbReference type="SMART" id="SM00060">
    <property type="entry name" value="FN3"/>
    <property type="match status" value="4"/>
</dbReference>
<evidence type="ECO:0000256" key="6">
    <source>
        <dbReference type="ARBA" id="ARBA00022989"/>
    </source>
</evidence>
<dbReference type="PROSITE" id="PS50853">
    <property type="entry name" value="FN3"/>
    <property type="match status" value="2"/>
</dbReference>
<keyword evidence="6 13" id="KW-1133">Transmembrane helix</keyword>
<accession>A0AA88M0X2</accession>
<keyword evidence="11" id="KW-0175">Coiled coil</keyword>
<dbReference type="GO" id="GO:0004896">
    <property type="term" value="F:cytokine receptor activity"/>
    <property type="evidence" value="ECO:0007669"/>
    <property type="project" value="InterPro"/>
</dbReference>
<dbReference type="CDD" id="cd22284">
    <property type="entry name" value="HD_CCDC61_N"/>
    <property type="match status" value="1"/>
</dbReference>
<evidence type="ECO:0000256" key="4">
    <source>
        <dbReference type="ARBA" id="ARBA00022729"/>
    </source>
</evidence>
<feature type="compositionally biased region" description="Low complexity" evidence="12">
    <location>
        <begin position="1111"/>
        <end position="1132"/>
    </location>
</feature>
<dbReference type="InterPro" id="IPR040817">
    <property type="entry name" value="LIFR_D2"/>
</dbReference>
<feature type="compositionally biased region" description="Basic and acidic residues" evidence="12">
    <location>
        <begin position="1066"/>
        <end position="1082"/>
    </location>
</feature>
<dbReference type="InterPro" id="IPR049733">
    <property type="entry name" value="CCDC61_N"/>
</dbReference>
<evidence type="ECO:0000256" key="9">
    <source>
        <dbReference type="ARBA" id="ARBA00023170"/>
    </source>
</evidence>